<feature type="region of interest" description="Disordered" evidence="1">
    <location>
        <begin position="58"/>
        <end position="104"/>
    </location>
</feature>
<keyword evidence="3" id="KW-1185">Reference proteome</keyword>
<gene>
    <name evidence="2" type="ORF">E2C01_040736</name>
</gene>
<dbReference type="AlphaFoldDB" id="A0A5B7FKK4"/>
<evidence type="ECO:0000256" key="1">
    <source>
        <dbReference type="SAM" id="MobiDB-lite"/>
    </source>
</evidence>
<reference evidence="2 3" key="1">
    <citation type="submission" date="2019-05" db="EMBL/GenBank/DDBJ databases">
        <title>Another draft genome of Portunus trituberculatus and its Hox gene families provides insights of decapod evolution.</title>
        <authorList>
            <person name="Jeong J.-H."/>
            <person name="Song I."/>
            <person name="Kim S."/>
            <person name="Choi T."/>
            <person name="Kim D."/>
            <person name="Ryu S."/>
            <person name="Kim W."/>
        </authorList>
    </citation>
    <scope>NUCLEOTIDE SEQUENCE [LARGE SCALE GENOMIC DNA]</scope>
    <source>
        <tissue evidence="2">Muscle</tissue>
    </source>
</reference>
<feature type="compositionally biased region" description="Basic residues" evidence="1">
    <location>
        <begin position="70"/>
        <end position="79"/>
    </location>
</feature>
<name>A0A5B7FKK4_PORTR</name>
<evidence type="ECO:0000313" key="2">
    <source>
        <dbReference type="EMBL" id="MPC47002.1"/>
    </source>
</evidence>
<dbReference type="Proteomes" id="UP000324222">
    <property type="component" value="Unassembled WGS sequence"/>
</dbReference>
<proteinExistence type="predicted"/>
<evidence type="ECO:0000313" key="3">
    <source>
        <dbReference type="Proteomes" id="UP000324222"/>
    </source>
</evidence>
<sequence>MWGIESFGGRRGGGLVDNVVSMRSGRRPRVGSNPTTYRFEAMLVQYSKFCSSRKGYFLGHDQSQSPTARKPLRQVRKPNRHSDSGQDSSPCAWRPLGPQSTHGSTVPRRLLFKSDFLDVLFPKLFLVDG</sequence>
<comment type="caution">
    <text evidence="2">The sequence shown here is derived from an EMBL/GenBank/DDBJ whole genome shotgun (WGS) entry which is preliminary data.</text>
</comment>
<organism evidence="2 3">
    <name type="scientific">Portunus trituberculatus</name>
    <name type="common">Swimming crab</name>
    <name type="synonym">Neptunus trituberculatus</name>
    <dbReference type="NCBI Taxonomy" id="210409"/>
    <lineage>
        <taxon>Eukaryota</taxon>
        <taxon>Metazoa</taxon>
        <taxon>Ecdysozoa</taxon>
        <taxon>Arthropoda</taxon>
        <taxon>Crustacea</taxon>
        <taxon>Multicrustacea</taxon>
        <taxon>Malacostraca</taxon>
        <taxon>Eumalacostraca</taxon>
        <taxon>Eucarida</taxon>
        <taxon>Decapoda</taxon>
        <taxon>Pleocyemata</taxon>
        <taxon>Brachyura</taxon>
        <taxon>Eubrachyura</taxon>
        <taxon>Portunoidea</taxon>
        <taxon>Portunidae</taxon>
        <taxon>Portuninae</taxon>
        <taxon>Portunus</taxon>
    </lineage>
</organism>
<protein>
    <submittedName>
        <fullName evidence="2">Uncharacterized protein</fullName>
    </submittedName>
</protein>
<dbReference type="EMBL" id="VSRR010007491">
    <property type="protein sequence ID" value="MPC47002.1"/>
    <property type="molecule type" value="Genomic_DNA"/>
</dbReference>
<accession>A0A5B7FKK4</accession>